<dbReference type="PANTHER" id="PTHR12385">
    <property type="entry name" value="CHOLINE TRANSPORTER-LIKE (SLC FAMILY 44)"/>
    <property type="match status" value="1"/>
</dbReference>
<feature type="transmembrane region" description="Helical" evidence="7">
    <location>
        <begin position="314"/>
        <end position="332"/>
    </location>
</feature>
<feature type="transmembrane region" description="Helical" evidence="7">
    <location>
        <begin position="51"/>
        <end position="76"/>
    </location>
</feature>
<evidence type="ECO:0000256" key="1">
    <source>
        <dbReference type="ARBA" id="ARBA00004141"/>
    </source>
</evidence>
<keyword evidence="6" id="KW-0325">Glycoprotein</keyword>
<comment type="subcellular location">
    <subcellularLocation>
        <location evidence="7">Cell membrane</location>
        <topology evidence="7">Multi-pass membrane protein</topology>
    </subcellularLocation>
    <subcellularLocation>
        <location evidence="1">Membrane</location>
        <topology evidence="1">Multi-pass membrane protein</topology>
    </subcellularLocation>
</comment>
<evidence type="ECO:0000256" key="2">
    <source>
        <dbReference type="ARBA" id="ARBA00007168"/>
    </source>
</evidence>
<organism evidence="8 9">
    <name type="scientific">Steinernema glaseri</name>
    <dbReference type="NCBI Taxonomy" id="37863"/>
    <lineage>
        <taxon>Eukaryota</taxon>
        <taxon>Metazoa</taxon>
        <taxon>Ecdysozoa</taxon>
        <taxon>Nematoda</taxon>
        <taxon>Chromadorea</taxon>
        <taxon>Rhabditida</taxon>
        <taxon>Tylenchina</taxon>
        <taxon>Panagrolaimomorpha</taxon>
        <taxon>Strongyloidoidea</taxon>
        <taxon>Steinernematidae</taxon>
        <taxon>Steinernema</taxon>
    </lineage>
</organism>
<evidence type="ECO:0000313" key="8">
    <source>
        <dbReference type="Proteomes" id="UP000095287"/>
    </source>
</evidence>
<name>A0A1I7YY55_9BILA</name>
<keyword evidence="4 7" id="KW-1133">Transmembrane helix</keyword>
<evidence type="ECO:0000256" key="4">
    <source>
        <dbReference type="ARBA" id="ARBA00022989"/>
    </source>
</evidence>
<accession>A0A1I7YY55</accession>
<dbReference type="WBParaSite" id="L893_g20882.t1">
    <property type="protein sequence ID" value="L893_g20882.t1"/>
    <property type="gene ID" value="L893_g20882"/>
</dbReference>
<evidence type="ECO:0000256" key="7">
    <source>
        <dbReference type="RuleBase" id="RU368066"/>
    </source>
</evidence>
<feature type="transmembrane region" description="Helical" evidence="7">
    <location>
        <begin position="218"/>
        <end position="237"/>
    </location>
</feature>
<dbReference type="InterPro" id="IPR007603">
    <property type="entry name" value="Choline_transptr-like"/>
</dbReference>
<keyword evidence="3 7" id="KW-0812">Transmembrane</keyword>
<evidence type="ECO:0000313" key="9">
    <source>
        <dbReference type="WBParaSite" id="L893_g20882.t1"/>
    </source>
</evidence>
<dbReference type="GO" id="GO:0005886">
    <property type="term" value="C:plasma membrane"/>
    <property type="evidence" value="ECO:0007669"/>
    <property type="project" value="UniProtKB-SubCell"/>
</dbReference>
<comment type="function">
    <text evidence="7">Choline transporter.</text>
</comment>
<feature type="transmembrane region" description="Helical" evidence="7">
    <location>
        <begin position="279"/>
        <end position="302"/>
    </location>
</feature>
<evidence type="ECO:0000256" key="6">
    <source>
        <dbReference type="ARBA" id="ARBA00023180"/>
    </source>
</evidence>
<keyword evidence="8" id="KW-1185">Reference proteome</keyword>
<comment type="similarity">
    <text evidence="2 7">Belongs to the CTL (choline transporter-like) family.</text>
</comment>
<dbReference type="Pfam" id="PF04515">
    <property type="entry name" value="Choline_transpo"/>
    <property type="match status" value="1"/>
</dbReference>
<feature type="transmembrane region" description="Helical" evidence="7">
    <location>
        <begin position="132"/>
        <end position="158"/>
    </location>
</feature>
<dbReference type="AlphaFoldDB" id="A0A1I7YY55"/>
<protein>
    <recommendedName>
        <fullName evidence="7">Choline transporter-like protein</fullName>
    </recommendedName>
</protein>
<evidence type="ECO:0000256" key="3">
    <source>
        <dbReference type="ARBA" id="ARBA00022692"/>
    </source>
</evidence>
<sequence>MPTTWMVFGIIISILLAITLIIVCFIRSRIHLATKMIAETSKALNSMTSTLFFPLVPFLMQMVVFVVWASITIWLATSGEENCRRKLGMEPIENGEPCDCGSLGVDANCHYVNLTKDSNRIMGLQAYNLFGFFWLTCFVSGLAQTTLAGAFASYYWAFKKPRDVPNFPVLRSMGRAIRYNLGSIAFGSLVLAIVRFIRAILDFLQKRLVGAENVVLKFLYRALSCFFYILETVLKFLTKRAYIMMAIYGKGFCRSARDSFSLVTRNIVRVVVLDRVTTFLLFLGKATITLGMGAVAFIYFSGRWDVHPIPRVDLYYYFVPVIVVLIGSYYICDTFFDVYEMGVNTIFMCFLEDSESNDGSAQRPFYMSEPLKKILGKQNQVTNTP</sequence>
<keyword evidence="5 7" id="KW-0472">Membrane</keyword>
<dbReference type="GO" id="GO:0022857">
    <property type="term" value="F:transmembrane transporter activity"/>
    <property type="evidence" value="ECO:0007669"/>
    <property type="project" value="UniProtKB-UniRule"/>
</dbReference>
<evidence type="ECO:0000256" key="5">
    <source>
        <dbReference type="ARBA" id="ARBA00023136"/>
    </source>
</evidence>
<proteinExistence type="inferred from homology"/>
<dbReference type="Proteomes" id="UP000095287">
    <property type="component" value="Unplaced"/>
</dbReference>
<dbReference type="PANTHER" id="PTHR12385:SF14">
    <property type="entry name" value="CHOLINE TRANSPORTER-LIKE 2"/>
    <property type="match status" value="1"/>
</dbReference>
<feature type="transmembrane region" description="Helical" evidence="7">
    <location>
        <begin position="6"/>
        <end position="26"/>
    </location>
</feature>
<reference evidence="9" key="1">
    <citation type="submission" date="2016-11" db="UniProtKB">
        <authorList>
            <consortium name="WormBaseParasite"/>
        </authorList>
    </citation>
    <scope>IDENTIFICATION</scope>
</reference>
<feature type="transmembrane region" description="Helical" evidence="7">
    <location>
        <begin position="179"/>
        <end position="198"/>
    </location>
</feature>